<feature type="compositionally biased region" description="Basic and acidic residues" evidence="1">
    <location>
        <begin position="31"/>
        <end position="43"/>
    </location>
</feature>
<evidence type="ECO:0000313" key="3">
    <source>
        <dbReference type="Proteomes" id="UP000596742"/>
    </source>
</evidence>
<protein>
    <submittedName>
        <fullName evidence="2">Uncharacterized protein</fullName>
    </submittedName>
</protein>
<feature type="region of interest" description="Disordered" evidence="1">
    <location>
        <begin position="1"/>
        <end position="65"/>
    </location>
</feature>
<dbReference type="OrthoDB" id="10500657at2759"/>
<organism evidence="2 3">
    <name type="scientific">Mytilus galloprovincialis</name>
    <name type="common">Mediterranean mussel</name>
    <dbReference type="NCBI Taxonomy" id="29158"/>
    <lineage>
        <taxon>Eukaryota</taxon>
        <taxon>Metazoa</taxon>
        <taxon>Spiralia</taxon>
        <taxon>Lophotrochozoa</taxon>
        <taxon>Mollusca</taxon>
        <taxon>Bivalvia</taxon>
        <taxon>Autobranchia</taxon>
        <taxon>Pteriomorphia</taxon>
        <taxon>Mytilida</taxon>
        <taxon>Mytiloidea</taxon>
        <taxon>Mytilidae</taxon>
        <taxon>Mytilinae</taxon>
        <taxon>Mytilus</taxon>
    </lineage>
</organism>
<dbReference type="EMBL" id="UYJE01010051">
    <property type="protein sequence ID" value="VDI79298.1"/>
    <property type="molecule type" value="Genomic_DNA"/>
</dbReference>
<reference evidence="2" key="1">
    <citation type="submission" date="2018-11" db="EMBL/GenBank/DDBJ databases">
        <authorList>
            <person name="Alioto T."/>
            <person name="Alioto T."/>
        </authorList>
    </citation>
    <scope>NUCLEOTIDE SEQUENCE</scope>
</reference>
<feature type="region of interest" description="Disordered" evidence="1">
    <location>
        <begin position="89"/>
        <end position="120"/>
    </location>
</feature>
<evidence type="ECO:0000313" key="2">
    <source>
        <dbReference type="EMBL" id="VDI79298.1"/>
    </source>
</evidence>
<feature type="compositionally biased region" description="Basic and acidic residues" evidence="1">
    <location>
        <begin position="105"/>
        <end position="120"/>
    </location>
</feature>
<accession>A0A8B6HIK1</accession>
<dbReference type="AlphaFoldDB" id="A0A8B6HIK1"/>
<comment type="caution">
    <text evidence="2">The sequence shown here is derived from an EMBL/GenBank/DDBJ whole genome shotgun (WGS) entry which is preliminary data.</text>
</comment>
<keyword evidence="3" id="KW-1185">Reference proteome</keyword>
<gene>
    <name evidence="2" type="ORF">MGAL_10B085943</name>
</gene>
<proteinExistence type="predicted"/>
<sequence>MGRNSSHTGATGLVNLVRDPDPPNISNKGARGLDHLHSARDPDPPGITDQDLDPLDIIFRGQDPDPQNICGHNCLQDVPIQGLLQEEDRDPGQGLLFSNQRVGKHLSEQKKNTNSERQDS</sequence>
<dbReference type="Proteomes" id="UP000596742">
    <property type="component" value="Unassembled WGS sequence"/>
</dbReference>
<evidence type="ECO:0000256" key="1">
    <source>
        <dbReference type="SAM" id="MobiDB-lite"/>
    </source>
</evidence>
<name>A0A8B6HIK1_MYTGA</name>